<proteinExistence type="predicted"/>
<evidence type="ECO:0000256" key="1">
    <source>
        <dbReference type="SAM" id="MobiDB-lite"/>
    </source>
</evidence>
<feature type="compositionally biased region" description="Basic residues" evidence="1">
    <location>
        <begin position="43"/>
        <end position="55"/>
    </location>
</feature>
<dbReference type="AlphaFoldDB" id="A0A0L9TMI3"/>
<organism evidence="2 3">
    <name type="scientific">Phaseolus angularis</name>
    <name type="common">Azuki bean</name>
    <name type="synonym">Vigna angularis</name>
    <dbReference type="NCBI Taxonomy" id="3914"/>
    <lineage>
        <taxon>Eukaryota</taxon>
        <taxon>Viridiplantae</taxon>
        <taxon>Streptophyta</taxon>
        <taxon>Embryophyta</taxon>
        <taxon>Tracheophyta</taxon>
        <taxon>Spermatophyta</taxon>
        <taxon>Magnoliopsida</taxon>
        <taxon>eudicotyledons</taxon>
        <taxon>Gunneridae</taxon>
        <taxon>Pentapetalae</taxon>
        <taxon>rosids</taxon>
        <taxon>fabids</taxon>
        <taxon>Fabales</taxon>
        <taxon>Fabaceae</taxon>
        <taxon>Papilionoideae</taxon>
        <taxon>50 kb inversion clade</taxon>
        <taxon>NPAAA clade</taxon>
        <taxon>indigoferoid/millettioid clade</taxon>
        <taxon>Phaseoleae</taxon>
        <taxon>Vigna</taxon>
    </lineage>
</organism>
<dbReference type="Proteomes" id="UP000053144">
    <property type="component" value="Chromosome 1"/>
</dbReference>
<gene>
    <name evidence="2" type="ORF">LR48_Vigan01g092400</name>
</gene>
<name>A0A0L9TMI3_PHAAN</name>
<dbReference type="EMBL" id="CM003371">
    <property type="protein sequence ID" value="KOM31369.1"/>
    <property type="molecule type" value="Genomic_DNA"/>
</dbReference>
<dbReference type="Gramene" id="KOM31369">
    <property type="protein sequence ID" value="KOM31369"/>
    <property type="gene ID" value="LR48_Vigan01g092400"/>
</dbReference>
<evidence type="ECO:0000313" key="2">
    <source>
        <dbReference type="EMBL" id="KOM31369.1"/>
    </source>
</evidence>
<evidence type="ECO:0000313" key="3">
    <source>
        <dbReference type="Proteomes" id="UP000053144"/>
    </source>
</evidence>
<feature type="region of interest" description="Disordered" evidence="1">
    <location>
        <begin position="83"/>
        <end position="104"/>
    </location>
</feature>
<sequence length="143" mass="16847">MHLSDEGTMVPAEKRELWRNGAQKALQWRRERETTSSKDTGGPKRRTNNGGRRHHFNDGESFKGRNFNDRERVLKDLSVKEKKKFQKGGERVSKRGKESFEKGEREFRKGGKRVWQGQVLEIEKRQKVSEDYSKNVLQNKMNL</sequence>
<reference evidence="3" key="1">
    <citation type="journal article" date="2015" name="Proc. Natl. Acad. Sci. U.S.A.">
        <title>Genome sequencing of adzuki bean (Vigna angularis) provides insight into high starch and low fat accumulation and domestication.</title>
        <authorList>
            <person name="Yang K."/>
            <person name="Tian Z."/>
            <person name="Chen C."/>
            <person name="Luo L."/>
            <person name="Zhao B."/>
            <person name="Wang Z."/>
            <person name="Yu L."/>
            <person name="Li Y."/>
            <person name="Sun Y."/>
            <person name="Li W."/>
            <person name="Chen Y."/>
            <person name="Li Y."/>
            <person name="Zhang Y."/>
            <person name="Ai D."/>
            <person name="Zhao J."/>
            <person name="Shang C."/>
            <person name="Ma Y."/>
            <person name="Wu B."/>
            <person name="Wang M."/>
            <person name="Gao L."/>
            <person name="Sun D."/>
            <person name="Zhang P."/>
            <person name="Guo F."/>
            <person name="Wang W."/>
            <person name="Li Y."/>
            <person name="Wang J."/>
            <person name="Varshney R.K."/>
            <person name="Wang J."/>
            <person name="Ling H.Q."/>
            <person name="Wan P."/>
        </authorList>
    </citation>
    <scope>NUCLEOTIDE SEQUENCE</scope>
    <source>
        <strain evidence="3">cv. Jingnong 6</strain>
    </source>
</reference>
<feature type="region of interest" description="Disordered" evidence="1">
    <location>
        <begin position="1"/>
        <end position="67"/>
    </location>
</feature>
<accession>A0A0L9TMI3</accession>
<feature type="compositionally biased region" description="Basic and acidic residues" evidence="1">
    <location>
        <begin position="87"/>
        <end position="104"/>
    </location>
</feature>
<protein>
    <submittedName>
        <fullName evidence="2">Uncharacterized protein</fullName>
    </submittedName>
</protein>
<feature type="compositionally biased region" description="Basic and acidic residues" evidence="1">
    <location>
        <begin position="56"/>
        <end position="67"/>
    </location>
</feature>